<gene>
    <name evidence="11" type="ORF">GCM10011512_01180</name>
</gene>
<feature type="transmembrane region" description="Helical" evidence="9">
    <location>
        <begin position="163"/>
        <end position="185"/>
    </location>
</feature>
<evidence type="ECO:0000313" key="11">
    <source>
        <dbReference type="EMBL" id="GGC78382.1"/>
    </source>
</evidence>
<dbReference type="CDD" id="cd06261">
    <property type="entry name" value="TM_PBP2"/>
    <property type="match status" value="1"/>
</dbReference>
<proteinExistence type="inferred from homology"/>
<dbReference type="EMBL" id="BMJI01000001">
    <property type="protein sequence ID" value="GGC78382.1"/>
    <property type="molecule type" value="Genomic_DNA"/>
</dbReference>
<evidence type="ECO:0000259" key="10">
    <source>
        <dbReference type="PROSITE" id="PS50928"/>
    </source>
</evidence>
<sequence>MPFAVALALTLGPIAGLLLNVPWAQLPGLLAEPEVQRSLALSLATAALSTGVCVLLGVPVAVLMTRLRGTAVDLARGALLVPLVLSPVVSGLVLLFFWGRFGLFGSLLDAVGIRVGFSPAAVVIVQVFVSLPFFVVSVMTALAGIDEELELSAATCGASAGQILRHITVPLAAPGILVGTLLAFARSLGEYGATITFAGSIDGQTRTLPLQISLALNSARPDQALGVCLMLVAIYLVVLVAARFAGRLAVRWR</sequence>
<evidence type="ECO:0000256" key="4">
    <source>
        <dbReference type="ARBA" id="ARBA00022692"/>
    </source>
</evidence>
<feature type="transmembrane region" description="Helical" evidence="9">
    <location>
        <begin position="40"/>
        <end position="65"/>
    </location>
</feature>
<keyword evidence="7 9" id="KW-0472">Membrane</keyword>
<dbReference type="SUPFAM" id="SSF161098">
    <property type="entry name" value="MetI-like"/>
    <property type="match status" value="1"/>
</dbReference>
<feature type="domain" description="ABC transmembrane type-1" evidence="10">
    <location>
        <begin position="39"/>
        <end position="242"/>
    </location>
</feature>
<keyword evidence="4 9" id="KW-0812">Transmembrane</keyword>
<feature type="transmembrane region" description="Helical" evidence="9">
    <location>
        <begin position="77"/>
        <end position="99"/>
    </location>
</feature>
<evidence type="ECO:0000256" key="1">
    <source>
        <dbReference type="ARBA" id="ARBA00004141"/>
    </source>
</evidence>
<evidence type="ECO:0000313" key="12">
    <source>
        <dbReference type="Proteomes" id="UP000597761"/>
    </source>
</evidence>
<evidence type="ECO:0000256" key="3">
    <source>
        <dbReference type="ARBA" id="ARBA00022448"/>
    </source>
</evidence>
<comment type="subcellular location">
    <subcellularLocation>
        <location evidence="9">Cell membrane</location>
        <topology evidence="9">Multi-pass membrane protein</topology>
    </subcellularLocation>
    <subcellularLocation>
        <location evidence="1">Membrane</location>
        <topology evidence="1">Multi-pass membrane protein</topology>
    </subcellularLocation>
</comment>
<dbReference type="InterPro" id="IPR005667">
    <property type="entry name" value="Sulph_transpt2"/>
</dbReference>
<evidence type="ECO:0000256" key="8">
    <source>
        <dbReference type="ARBA" id="ARBA00025323"/>
    </source>
</evidence>
<evidence type="ECO:0000256" key="5">
    <source>
        <dbReference type="ARBA" id="ARBA00022989"/>
    </source>
</evidence>
<evidence type="ECO:0000256" key="6">
    <source>
        <dbReference type="ARBA" id="ARBA00023032"/>
    </source>
</evidence>
<dbReference type="PANTHER" id="PTHR30406">
    <property type="entry name" value="SULFATE TRANSPORT SYSTEM PERMEASE PROTEIN"/>
    <property type="match status" value="1"/>
</dbReference>
<keyword evidence="6" id="KW-0764">Sulfate transport</keyword>
<comment type="similarity">
    <text evidence="9">Belongs to the binding-protein-dependent transport system permease family.</text>
</comment>
<organism evidence="11 12">
    <name type="scientific">Tersicoccus solisilvae</name>
    <dbReference type="NCBI Taxonomy" id="1882339"/>
    <lineage>
        <taxon>Bacteria</taxon>
        <taxon>Bacillati</taxon>
        <taxon>Actinomycetota</taxon>
        <taxon>Actinomycetes</taxon>
        <taxon>Micrococcales</taxon>
        <taxon>Micrococcaceae</taxon>
        <taxon>Tersicoccus</taxon>
    </lineage>
</organism>
<comment type="caution">
    <text evidence="11">The sequence shown here is derived from an EMBL/GenBank/DDBJ whole genome shotgun (WGS) entry which is preliminary data.</text>
</comment>
<dbReference type="Gene3D" id="1.10.3720.10">
    <property type="entry name" value="MetI-like"/>
    <property type="match status" value="1"/>
</dbReference>
<keyword evidence="5 9" id="KW-1133">Transmembrane helix</keyword>
<dbReference type="InterPro" id="IPR035906">
    <property type="entry name" value="MetI-like_sf"/>
</dbReference>
<keyword evidence="12" id="KW-1185">Reference proteome</keyword>
<evidence type="ECO:0000256" key="7">
    <source>
        <dbReference type="ARBA" id="ARBA00023136"/>
    </source>
</evidence>
<comment type="function">
    <text evidence="8">Part of the ABC transporter complex CysAWTP (TC 3.A.1.6.1) involved in sulfate/thiosulfate import. Probably responsible for the translocation of the substrate across the membrane.</text>
</comment>
<evidence type="ECO:0000256" key="9">
    <source>
        <dbReference type="RuleBase" id="RU363032"/>
    </source>
</evidence>
<evidence type="ECO:0000256" key="2">
    <source>
        <dbReference type="ARBA" id="ARBA00011779"/>
    </source>
</evidence>
<dbReference type="PROSITE" id="PS50928">
    <property type="entry name" value="ABC_TM1"/>
    <property type="match status" value="1"/>
</dbReference>
<protein>
    <submittedName>
        <fullName evidence="11">ABC transporter permease</fullName>
    </submittedName>
</protein>
<keyword evidence="3 9" id="KW-0813">Transport</keyword>
<name>A0ABQ1NJ04_9MICC</name>
<dbReference type="Proteomes" id="UP000597761">
    <property type="component" value="Unassembled WGS sequence"/>
</dbReference>
<accession>A0ABQ1NJ04</accession>
<dbReference type="Pfam" id="PF00528">
    <property type="entry name" value="BPD_transp_1"/>
    <property type="match status" value="1"/>
</dbReference>
<feature type="transmembrane region" description="Helical" evidence="9">
    <location>
        <begin position="119"/>
        <end position="142"/>
    </location>
</feature>
<reference evidence="12" key="1">
    <citation type="journal article" date="2019" name="Int. J. Syst. Evol. Microbiol.">
        <title>The Global Catalogue of Microorganisms (GCM) 10K type strain sequencing project: providing services to taxonomists for standard genome sequencing and annotation.</title>
        <authorList>
            <consortium name="The Broad Institute Genomics Platform"/>
            <consortium name="The Broad Institute Genome Sequencing Center for Infectious Disease"/>
            <person name="Wu L."/>
            <person name="Ma J."/>
        </authorList>
    </citation>
    <scope>NUCLEOTIDE SEQUENCE [LARGE SCALE GENOMIC DNA]</scope>
    <source>
        <strain evidence="12">CGMCC 1.15480</strain>
    </source>
</reference>
<dbReference type="PANTHER" id="PTHR30406:SF8">
    <property type="entry name" value="SULFATE TRANSPORT SYSTEM PERMEASE PROTEIN CYST"/>
    <property type="match status" value="1"/>
</dbReference>
<feature type="transmembrane region" description="Helical" evidence="9">
    <location>
        <begin position="224"/>
        <end position="245"/>
    </location>
</feature>
<dbReference type="InterPro" id="IPR000515">
    <property type="entry name" value="MetI-like"/>
</dbReference>
<comment type="subunit">
    <text evidence="2">The complex is composed of two ATP-binding proteins (CysA), two transmembrane proteins (CysT and CysW) and a solute-binding protein (CysP).</text>
</comment>